<protein>
    <recommendedName>
        <fullName evidence="8">Transcription factor domain-containing protein</fullName>
    </recommendedName>
</protein>
<name>A0A9P5CK91_CRYP1</name>
<evidence type="ECO:0000256" key="3">
    <source>
        <dbReference type="ARBA" id="ARBA00023125"/>
    </source>
</evidence>
<dbReference type="PANTHER" id="PTHR31845">
    <property type="entry name" value="FINGER DOMAIN PROTEIN, PUTATIVE-RELATED"/>
    <property type="match status" value="1"/>
</dbReference>
<comment type="caution">
    <text evidence="6">The sequence shown here is derived from an EMBL/GenBank/DDBJ whole genome shotgun (WGS) entry which is preliminary data.</text>
</comment>
<keyword evidence="5" id="KW-0539">Nucleus</keyword>
<comment type="subcellular location">
    <subcellularLocation>
        <location evidence="1">Nucleus</location>
    </subcellularLocation>
</comment>
<dbReference type="GeneID" id="63834942"/>
<evidence type="ECO:0000313" key="7">
    <source>
        <dbReference type="Proteomes" id="UP000803844"/>
    </source>
</evidence>
<dbReference type="CDD" id="cd12148">
    <property type="entry name" value="fungal_TF_MHR"/>
    <property type="match status" value="1"/>
</dbReference>
<evidence type="ECO:0000256" key="4">
    <source>
        <dbReference type="ARBA" id="ARBA00023163"/>
    </source>
</evidence>
<dbReference type="AlphaFoldDB" id="A0A9P5CK91"/>
<accession>A0A9P5CK91</accession>
<evidence type="ECO:0000256" key="5">
    <source>
        <dbReference type="ARBA" id="ARBA00023242"/>
    </source>
</evidence>
<keyword evidence="3" id="KW-0238">DNA-binding</keyword>
<dbReference type="GO" id="GO:0005634">
    <property type="term" value="C:nucleus"/>
    <property type="evidence" value="ECO:0007669"/>
    <property type="project" value="UniProtKB-SubCell"/>
</dbReference>
<dbReference type="GO" id="GO:0000981">
    <property type="term" value="F:DNA-binding transcription factor activity, RNA polymerase II-specific"/>
    <property type="evidence" value="ECO:0007669"/>
    <property type="project" value="TreeGrafter"/>
</dbReference>
<proteinExistence type="predicted"/>
<keyword evidence="4" id="KW-0804">Transcription</keyword>
<dbReference type="GO" id="GO:0000976">
    <property type="term" value="F:transcription cis-regulatory region binding"/>
    <property type="evidence" value="ECO:0007669"/>
    <property type="project" value="TreeGrafter"/>
</dbReference>
<dbReference type="EMBL" id="MU032351">
    <property type="protein sequence ID" value="KAF3762034.1"/>
    <property type="molecule type" value="Genomic_DNA"/>
</dbReference>
<dbReference type="PANTHER" id="PTHR31845:SF17">
    <property type="entry name" value="ZN(II)2CYS6 TRANSCRIPTION FACTOR (EUROFUNG)"/>
    <property type="match status" value="1"/>
</dbReference>
<dbReference type="InterPro" id="IPR051089">
    <property type="entry name" value="prtT"/>
</dbReference>
<dbReference type="Proteomes" id="UP000803844">
    <property type="component" value="Unassembled WGS sequence"/>
</dbReference>
<dbReference type="OrthoDB" id="1925334at2759"/>
<evidence type="ECO:0000256" key="1">
    <source>
        <dbReference type="ARBA" id="ARBA00004123"/>
    </source>
</evidence>
<gene>
    <name evidence="6" type="ORF">M406DRAFT_266603</name>
</gene>
<evidence type="ECO:0008006" key="8">
    <source>
        <dbReference type="Google" id="ProtNLM"/>
    </source>
</evidence>
<keyword evidence="7" id="KW-1185">Reference proteome</keyword>
<reference evidence="6" key="1">
    <citation type="journal article" date="2020" name="Phytopathology">
        <title>Genome sequence of the chestnut blight fungus Cryphonectria parasitica EP155: A fundamental resource for an archetypical invasive plant pathogen.</title>
        <authorList>
            <person name="Crouch J.A."/>
            <person name="Dawe A."/>
            <person name="Aerts A."/>
            <person name="Barry K."/>
            <person name="Churchill A.C.L."/>
            <person name="Grimwood J."/>
            <person name="Hillman B."/>
            <person name="Milgroom M.G."/>
            <person name="Pangilinan J."/>
            <person name="Smith M."/>
            <person name="Salamov A."/>
            <person name="Schmutz J."/>
            <person name="Yadav J."/>
            <person name="Grigoriev I.V."/>
            <person name="Nuss D."/>
        </authorList>
    </citation>
    <scope>NUCLEOTIDE SEQUENCE</scope>
    <source>
        <strain evidence="6">EP155</strain>
    </source>
</reference>
<dbReference type="RefSeq" id="XP_040773013.1">
    <property type="nucleotide sequence ID" value="XM_040917813.1"/>
</dbReference>
<keyword evidence="2" id="KW-0805">Transcription regulation</keyword>
<evidence type="ECO:0000313" key="6">
    <source>
        <dbReference type="EMBL" id="KAF3762034.1"/>
    </source>
</evidence>
<organism evidence="6 7">
    <name type="scientific">Cryphonectria parasitica (strain ATCC 38755 / EP155)</name>
    <dbReference type="NCBI Taxonomy" id="660469"/>
    <lineage>
        <taxon>Eukaryota</taxon>
        <taxon>Fungi</taxon>
        <taxon>Dikarya</taxon>
        <taxon>Ascomycota</taxon>
        <taxon>Pezizomycotina</taxon>
        <taxon>Sordariomycetes</taxon>
        <taxon>Sordariomycetidae</taxon>
        <taxon>Diaporthales</taxon>
        <taxon>Cryphonectriaceae</taxon>
        <taxon>Cryphonectria-Endothia species complex</taxon>
        <taxon>Cryphonectria</taxon>
    </lineage>
</organism>
<evidence type="ECO:0000256" key="2">
    <source>
        <dbReference type="ARBA" id="ARBA00023015"/>
    </source>
</evidence>
<sequence>MDENTGPPCRRCVEKNLGCVLNKNLQTLISERSQSTMAMVHDLEMMHTSLQNVLKAMDLPVLSTLRSSKCLLQTSSHEEAGLFRDNSPEISLECDQDGDQELPKVPIDSVYHLTKLSALHSPAEREAGPSKPPVKQVDDLVARGNLSLEDAQRLFRLYIDHLDFFMYRIGGRYETLDVLRRSSRLLTACVLTVSALHDPESNAIYGVCNEEFRRLFAASIFKRQIDSDYLRAMCIASYWLSDISWVVSGCAVRRAAEFNLTGHYRKAVNEGNEDSADYVRLWYVLHICDQHSSMLYGRQPVIREDYTIQGWKAFIDKSHPASALEDTRLASQVALVNITQRVRDLFGPDLGDPVPQIYAMQIANFAHELDQWVRHWSAIVTDHHNQIGGFPRKGVLLHFHFAKLHLYSHVFRGLRNECIPSHFLEAASSAVSAATSIINLLITDPDIRSALAGMPSYIHSMTGFACMFLAKLAMIYGGSLIEKSIVIDLISTLVVLYRSTPVGDWHLIHLMAGGLKTVVDRLQSPAISQIRESAFLTGTGEENGSNIPDQPSVNDISLNWDFDFLLDSNMSLGAPELMYLSTGLNVFETTDNLSPTIL</sequence>